<dbReference type="PANTHER" id="PTHR43394:SF16">
    <property type="entry name" value="ABC TRANSPORTER B FAMILY MEMBER 4-LIKE ISOFORM X1"/>
    <property type="match status" value="1"/>
</dbReference>
<feature type="domain" description="ABC transmembrane type-1" evidence="15">
    <location>
        <begin position="5"/>
        <end position="290"/>
    </location>
</feature>
<dbReference type="GO" id="GO:0005743">
    <property type="term" value="C:mitochondrial inner membrane"/>
    <property type="evidence" value="ECO:0007669"/>
    <property type="project" value="TreeGrafter"/>
</dbReference>
<sequence length="1218" mass="130858">MMLMLVGVVSAVASGVSQAIMMIIFGQVITAFGDGTPETILHRATVALDYVYLGIGTGIVSFLQVSCWTITGERQATRIRSLYLNSVLRQDIAFFDLEMTAGQVISCASADTVLIQEAIGDKVGKFAQLVTTFFGGLTVAFVKGWLLTLVMLSTVPLFVAAGGIVSRMHSKISGEGQKSYGDAADVVEQTVGSIRTVVSFNGEKEAVSRYNNQIKRAYKATVWEGAALGFGAGSLSFVYFSTFGLVIWYGTKLIQSGGYNGGSIISILFAVMVGGRALGDATPCLSAFTDGRAAAHRLFKTIERKPKINSDVSAGMVLEDIKGDVDLKDVYFSYPSRPGQLIFNGLSLHVSSGKTMALVGESGSGKSTVINLVERFYDPQAGEVCIDGINIKRFKLDWIRQKIGIVSQEPLLFTTSIKENISYGKEDATLEEVKRAAELANAATFINNLPNGYDATVGQHGTQLSGGQKQRIAIARAILKTPRILLLDEATSALDLESERVVQNALNRVMLDRTTLIVAHRLSSVTNADSISVVHQGKIIEQGHHDELVKDANGAYSQLIRMQETQQENDCKSGARLSGSASKKSGSLRRSVSRCSGGSGRHSLSLPFGVPGPTELLEYTLADGARQNENTDGKVPNKAPIGRLIRLNKPEAAVLLFGSIVAAIDGAIFPALGLAMASAAKIFYESPDEQRKDSTFWALLCVVIGVISMVSKLVNCFLFAIAGGKLIERIRALTFQSIVHQEVAWFDHPENSSGALNGRLSIDALNVRRLVGDNLALLVQSIATLICGIVIAMVADWKLSLVILFVIPLVGLQGYAQVKFLQGFSQDAKTMYEEASQVATEAIGSIRTVASFCAKKRVMDKYNQKCQASRDQGIRTGIVGGPGFGFSYLMLYASSAPCYYVGAKFVSQGKSTFGDVFKAYFALVLAMIGVSRTNAMASDSAKANDSSVSIFSILDRKSQIDSSSEEGSTLANVKGDIDFKHVSFKYPSRPHVQIFTDFTLGIPSGKTVALVGQSGSGKSTAIALLECFYEPDSGAILFDSVEISSLKISWLRDQMGLVSQQPVLFSGTICDNIAYGKHEEVTEEEIAVAARAANAHEFISSMPQGYNTTVGERGTQLSGGQKQRIAITRAILKDPRILLLDEATSALDAESERIVQNALDHVMVGRTTIIVAHRLSTIQGADMIAVLKDGIIVEEGRHETLMGVSGGVYASLVELRTM</sequence>
<feature type="transmembrane region" description="Helical" evidence="12">
    <location>
        <begin position="225"/>
        <end position="249"/>
    </location>
</feature>
<keyword evidence="13" id="KW-0732">Signal</keyword>
<dbReference type="SUPFAM" id="SSF90123">
    <property type="entry name" value="ABC transporter transmembrane region"/>
    <property type="match status" value="2"/>
</dbReference>
<evidence type="ECO:0000256" key="9">
    <source>
        <dbReference type="ARBA" id="ARBA00023136"/>
    </source>
</evidence>
<dbReference type="GO" id="GO:0005886">
    <property type="term" value="C:plasma membrane"/>
    <property type="evidence" value="ECO:0007669"/>
    <property type="project" value="UniProtKB-SubCell"/>
</dbReference>
<feature type="transmembrane region" description="Helical" evidence="12">
    <location>
        <begin position="50"/>
        <end position="71"/>
    </location>
</feature>
<dbReference type="FunFam" id="3.40.50.300:FF:000066">
    <property type="entry name" value="ABC transporter B family member 1"/>
    <property type="match status" value="2"/>
</dbReference>
<feature type="compositionally biased region" description="Low complexity" evidence="11">
    <location>
        <begin position="572"/>
        <end position="604"/>
    </location>
</feature>
<evidence type="ECO:0000256" key="8">
    <source>
        <dbReference type="ARBA" id="ARBA00022989"/>
    </source>
</evidence>
<dbReference type="FunFam" id="1.20.1560.10:FF:000360">
    <property type="entry name" value="Os01g0533900 protein"/>
    <property type="match status" value="1"/>
</dbReference>
<proteinExistence type="inferred from homology"/>
<dbReference type="Gene3D" id="1.20.1560.10">
    <property type="entry name" value="ABC transporter type 1, transmembrane domain"/>
    <property type="match status" value="3"/>
</dbReference>
<feature type="domain" description="ABC transmembrane type-1" evidence="15">
    <location>
        <begin position="656"/>
        <end position="942"/>
    </location>
</feature>
<comment type="caution">
    <text evidence="16">The sequence shown here is derived from an EMBL/GenBank/DDBJ whole genome shotgun (WGS) entry which is preliminary data.</text>
</comment>
<dbReference type="GO" id="GO:0016887">
    <property type="term" value="F:ATP hydrolysis activity"/>
    <property type="evidence" value="ECO:0007669"/>
    <property type="project" value="InterPro"/>
</dbReference>
<dbReference type="GO" id="GO:0015421">
    <property type="term" value="F:ABC-type oligopeptide transporter activity"/>
    <property type="evidence" value="ECO:0007669"/>
    <property type="project" value="TreeGrafter"/>
</dbReference>
<protein>
    <submittedName>
        <fullName evidence="16">Uncharacterized protein</fullName>
    </submittedName>
</protein>
<dbReference type="InterPro" id="IPR011527">
    <property type="entry name" value="ABC1_TM_dom"/>
</dbReference>
<feature type="domain" description="ABC transporter" evidence="14">
    <location>
        <begin position="977"/>
        <end position="1214"/>
    </location>
</feature>
<feature type="transmembrane region" description="Helical" evidence="12">
    <location>
        <begin position="261"/>
        <end position="279"/>
    </location>
</feature>
<feature type="domain" description="ABC transporter" evidence="14">
    <location>
        <begin position="325"/>
        <end position="561"/>
    </location>
</feature>
<organism evidence="16 17">
    <name type="scientific">Panicum virgatum</name>
    <name type="common">Blackwell switchgrass</name>
    <dbReference type="NCBI Taxonomy" id="38727"/>
    <lineage>
        <taxon>Eukaryota</taxon>
        <taxon>Viridiplantae</taxon>
        <taxon>Streptophyta</taxon>
        <taxon>Embryophyta</taxon>
        <taxon>Tracheophyta</taxon>
        <taxon>Spermatophyta</taxon>
        <taxon>Magnoliopsida</taxon>
        <taxon>Liliopsida</taxon>
        <taxon>Poales</taxon>
        <taxon>Poaceae</taxon>
        <taxon>PACMAD clade</taxon>
        <taxon>Panicoideae</taxon>
        <taxon>Panicodae</taxon>
        <taxon>Paniceae</taxon>
        <taxon>Panicinae</taxon>
        <taxon>Panicum</taxon>
        <taxon>Panicum sect. Hiantes</taxon>
    </lineage>
</organism>
<feature type="region of interest" description="Disordered" evidence="11">
    <location>
        <begin position="565"/>
        <end position="604"/>
    </location>
</feature>
<keyword evidence="7" id="KW-0067">ATP-binding</keyword>
<keyword evidence="17" id="KW-1185">Reference proteome</keyword>
<name>A0A8T0UVD8_PANVG</name>
<dbReference type="Proteomes" id="UP000823388">
    <property type="component" value="Chromosome 3K"/>
</dbReference>
<dbReference type="SMART" id="SM00382">
    <property type="entry name" value="AAA"/>
    <property type="match status" value="2"/>
</dbReference>
<dbReference type="Gene3D" id="3.40.50.300">
    <property type="entry name" value="P-loop containing nucleotide triphosphate hydrolases"/>
    <property type="match status" value="2"/>
</dbReference>
<keyword evidence="6" id="KW-0547">Nucleotide-binding</keyword>
<dbReference type="PROSITE" id="PS00211">
    <property type="entry name" value="ABC_TRANSPORTER_1"/>
    <property type="match status" value="1"/>
</dbReference>
<keyword evidence="3" id="KW-0813">Transport</keyword>
<dbReference type="InterPro" id="IPR036640">
    <property type="entry name" value="ABC1_TM_sf"/>
</dbReference>
<keyword evidence="4 12" id="KW-0812">Transmembrane</keyword>
<evidence type="ECO:0000259" key="14">
    <source>
        <dbReference type="PROSITE" id="PS50893"/>
    </source>
</evidence>
<feature type="signal peptide" evidence="13">
    <location>
        <begin position="1"/>
        <end position="19"/>
    </location>
</feature>
<feature type="transmembrane region" description="Helical" evidence="12">
    <location>
        <begin position="148"/>
        <end position="165"/>
    </location>
</feature>
<evidence type="ECO:0000256" key="11">
    <source>
        <dbReference type="SAM" id="MobiDB-lite"/>
    </source>
</evidence>
<dbReference type="Pfam" id="PF00005">
    <property type="entry name" value="ABC_tran"/>
    <property type="match status" value="2"/>
</dbReference>
<dbReference type="EMBL" id="CM029041">
    <property type="protein sequence ID" value="KAG2626015.1"/>
    <property type="molecule type" value="Genomic_DNA"/>
</dbReference>
<dbReference type="InterPro" id="IPR003439">
    <property type="entry name" value="ABC_transporter-like_ATP-bd"/>
</dbReference>
<feature type="transmembrane region" description="Helical" evidence="12">
    <location>
        <begin position="775"/>
        <end position="795"/>
    </location>
</feature>
<evidence type="ECO:0000313" key="16">
    <source>
        <dbReference type="EMBL" id="KAG2626015.1"/>
    </source>
</evidence>
<dbReference type="PROSITE" id="PS50929">
    <property type="entry name" value="ABC_TM1F"/>
    <property type="match status" value="2"/>
</dbReference>
<comment type="subcellular location">
    <subcellularLocation>
        <location evidence="1">Cell membrane</location>
        <topology evidence="1">Multi-pass membrane protein</topology>
    </subcellularLocation>
</comment>
<evidence type="ECO:0000259" key="15">
    <source>
        <dbReference type="PROSITE" id="PS50929"/>
    </source>
</evidence>
<evidence type="ECO:0000256" key="5">
    <source>
        <dbReference type="ARBA" id="ARBA00022737"/>
    </source>
</evidence>
<dbReference type="InterPro" id="IPR039421">
    <property type="entry name" value="Type_1_exporter"/>
</dbReference>
<keyword evidence="5" id="KW-0677">Repeat</keyword>
<dbReference type="PROSITE" id="PS50893">
    <property type="entry name" value="ABC_TRANSPORTER_2"/>
    <property type="match status" value="2"/>
</dbReference>
<dbReference type="InterPro" id="IPR017871">
    <property type="entry name" value="ABC_transporter-like_CS"/>
</dbReference>
<evidence type="ECO:0000256" key="4">
    <source>
        <dbReference type="ARBA" id="ARBA00022692"/>
    </source>
</evidence>
<accession>A0A8T0UVD8</accession>
<evidence type="ECO:0000313" key="17">
    <source>
        <dbReference type="Proteomes" id="UP000823388"/>
    </source>
</evidence>
<dbReference type="PANTHER" id="PTHR43394">
    <property type="entry name" value="ATP-DEPENDENT PERMEASE MDL1, MITOCHONDRIAL"/>
    <property type="match status" value="1"/>
</dbReference>
<evidence type="ECO:0000256" key="12">
    <source>
        <dbReference type="SAM" id="Phobius"/>
    </source>
</evidence>
<dbReference type="CDD" id="cd03249">
    <property type="entry name" value="ABC_MTABC3_MDL1_MDL2"/>
    <property type="match status" value="2"/>
</dbReference>
<evidence type="ECO:0000256" key="1">
    <source>
        <dbReference type="ARBA" id="ARBA00004651"/>
    </source>
</evidence>
<dbReference type="CDD" id="cd18577">
    <property type="entry name" value="ABC_6TM_Pgp_ABCB1_D1_like"/>
    <property type="match status" value="1"/>
</dbReference>
<dbReference type="InterPro" id="IPR003593">
    <property type="entry name" value="AAA+_ATPase"/>
</dbReference>
<dbReference type="GO" id="GO:0005524">
    <property type="term" value="F:ATP binding"/>
    <property type="evidence" value="ECO:0007669"/>
    <property type="project" value="UniProtKB-KW"/>
</dbReference>
<comment type="similarity">
    <text evidence="2">Belongs to the ABC transporter superfamily. ABCB family. Multidrug resistance exporter (TC 3.A.1.201) subfamily.</text>
</comment>
<evidence type="ECO:0000256" key="13">
    <source>
        <dbReference type="SAM" id="SignalP"/>
    </source>
</evidence>
<evidence type="ECO:0000256" key="10">
    <source>
        <dbReference type="ARBA" id="ARBA00023180"/>
    </source>
</evidence>
<evidence type="ECO:0000256" key="7">
    <source>
        <dbReference type="ARBA" id="ARBA00022840"/>
    </source>
</evidence>
<dbReference type="Pfam" id="PF00664">
    <property type="entry name" value="ABC_membrane"/>
    <property type="match status" value="2"/>
</dbReference>
<dbReference type="CDD" id="cd18578">
    <property type="entry name" value="ABC_6TM_Pgp_ABCB1_D2_like"/>
    <property type="match status" value="1"/>
</dbReference>
<feature type="chain" id="PRO_5035809370" evidence="13">
    <location>
        <begin position="20"/>
        <end position="1218"/>
    </location>
</feature>
<reference evidence="16 17" key="1">
    <citation type="submission" date="2020-05" db="EMBL/GenBank/DDBJ databases">
        <title>WGS assembly of Panicum virgatum.</title>
        <authorList>
            <person name="Lovell J.T."/>
            <person name="Jenkins J."/>
            <person name="Shu S."/>
            <person name="Juenger T.E."/>
            <person name="Schmutz J."/>
        </authorList>
    </citation>
    <scope>NUCLEOTIDE SEQUENCE [LARGE SCALE GENOMIC DNA]</scope>
    <source>
        <strain evidence="17">cv. AP13</strain>
    </source>
</reference>
<dbReference type="AlphaFoldDB" id="A0A8T0UVD8"/>
<feature type="transmembrane region" description="Helical" evidence="12">
    <location>
        <begin position="696"/>
        <end position="721"/>
    </location>
</feature>
<evidence type="ECO:0000256" key="2">
    <source>
        <dbReference type="ARBA" id="ARBA00007577"/>
    </source>
</evidence>
<keyword evidence="9 12" id="KW-0472">Membrane</keyword>
<keyword evidence="10" id="KW-0325">Glycoprotein</keyword>
<evidence type="ECO:0000256" key="3">
    <source>
        <dbReference type="ARBA" id="ARBA00022448"/>
    </source>
</evidence>
<dbReference type="SUPFAM" id="SSF52540">
    <property type="entry name" value="P-loop containing nucleoside triphosphate hydrolases"/>
    <property type="match status" value="2"/>
</dbReference>
<feature type="transmembrane region" description="Helical" evidence="12">
    <location>
        <begin position="653"/>
        <end position="676"/>
    </location>
</feature>
<dbReference type="GO" id="GO:0090374">
    <property type="term" value="P:oligopeptide export from mitochondrion"/>
    <property type="evidence" value="ECO:0007669"/>
    <property type="project" value="TreeGrafter"/>
</dbReference>
<keyword evidence="8 12" id="KW-1133">Transmembrane helix</keyword>
<dbReference type="InterPro" id="IPR027417">
    <property type="entry name" value="P-loop_NTPase"/>
</dbReference>
<gene>
    <name evidence="16" type="ORF">PVAP13_3KG278800</name>
</gene>
<evidence type="ECO:0000256" key="6">
    <source>
        <dbReference type="ARBA" id="ARBA00022741"/>
    </source>
</evidence>